<evidence type="ECO:0000313" key="3">
    <source>
        <dbReference type="Proteomes" id="UP000284842"/>
    </source>
</evidence>
<organism evidence="2 3">
    <name type="scientific">Panaeolus cyanescens</name>
    <dbReference type="NCBI Taxonomy" id="181874"/>
    <lineage>
        <taxon>Eukaryota</taxon>
        <taxon>Fungi</taxon>
        <taxon>Dikarya</taxon>
        <taxon>Basidiomycota</taxon>
        <taxon>Agaricomycotina</taxon>
        <taxon>Agaricomycetes</taxon>
        <taxon>Agaricomycetidae</taxon>
        <taxon>Agaricales</taxon>
        <taxon>Agaricineae</taxon>
        <taxon>Galeropsidaceae</taxon>
        <taxon>Panaeolus</taxon>
    </lineage>
</organism>
<protein>
    <submittedName>
        <fullName evidence="2">Uncharacterized protein</fullName>
    </submittedName>
</protein>
<comment type="caution">
    <text evidence="2">The sequence shown here is derived from an EMBL/GenBank/DDBJ whole genome shotgun (WGS) entry which is preliminary data.</text>
</comment>
<dbReference type="OrthoDB" id="3025719at2759"/>
<dbReference type="EMBL" id="NHTK01000212">
    <property type="protein sequence ID" value="PPR07973.1"/>
    <property type="molecule type" value="Genomic_DNA"/>
</dbReference>
<accession>A0A409YYH0</accession>
<proteinExistence type="predicted"/>
<evidence type="ECO:0000313" key="2">
    <source>
        <dbReference type="EMBL" id="PPR07973.1"/>
    </source>
</evidence>
<feature type="compositionally biased region" description="Gly residues" evidence="1">
    <location>
        <begin position="114"/>
        <end position="133"/>
    </location>
</feature>
<keyword evidence="3" id="KW-1185">Reference proteome</keyword>
<dbReference type="Proteomes" id="UP000284842">
    <property type="component" value="Unassembled WGS sequence"/>
</dbReference>
<feature type="region of interest" description="Disordered" evidence="1">
    <location>
        <begin position="108"/>
        <end position="133"/>
    </location>
</feature>
<gene>
    <name evidence="2" type="ORF">CVT24_002652</name>
</gene>
<reference evidence="2 3" key="1">
    <citation type="journal article" date="2018" name="Evol. Lett.">
        <title>Horizontal gene cluster transfer increased hallucinogenic mushroom diversity.</title>
        <authorList>
            <person name="Reynolds H.T."/>
            <person name="Vijayakumar V."/>
            <person name="Gluck-Thaler E."/>
            <person name="Korotkin H.B."/>
            <person name="Matheny P.B."/>
            <person name="Slot J.C."/>
        </authorList>
    </citation>
    <scope>NUCLEOTIDE SEQUENCE [LARGE SCALE GENOMIC DNA]</scope>
    <source>
        <strain evidence="2 3">2629</strain>
    </source>
</reference>
<name>A0A409YYH0_9AGAR</name>
<dbReference type="InParanoid" id="A0A409YYH0"/>
<evidence type="ECO:0000256" key="1">
    <source>
        <dbReference type="SAM" id="MobiDB-lite"/>
    </source>
</evidence>
<sequence length="165" mass="15825">MVTSPTVVVLAQDGAQDPIYVPFDYEAGEPVSATILGSSGGTTTYGLIDGPRTLRPTPGPATLLKSGNSASMIYVNEAIPSATYSGVCNLVTPVALCTLNVQQTGAALPPSSGNTGGSGGGGNGGGSGRPGGTGGAVGATGGLTALIVGVTTAVVGFGMGVKLLN</sequence>
<dbReference type="AlphaFoldDB" id="A0A409YYH0"/>